<proteinExistence type="predicted"/>
<dbReference type="InterPro" id="IPR021624">
    <property type="entry name" value="Saw1"/>
</dbReference>
<dbReference type="EMBL" id="LMYN01000055">
    <property type="protein sequence ID" value="KSA01363.1"/>
    <property type="molecule type" value="Genomic_DNA"/>
</dbReference>
<dbReference type="RefSeq" id="XP_015467465.1">
    <property type="nucleotide sequence ID" value="XM_015611688.1"/>
</dbReference>
<dbReference type="AlphaFoldDB" id="A0A0V1PYU7"/>
<accession>A0A0V1PYU7</accession>
<evidence type="ECO:0000313" key="1">
    <source>
        <dbReference type="EMBL" id="KSA01363.1"/>
    </source>
</evidence>
<organism evidence="1 2">
    <name type="scientific">Debaryomyces fabryi</name>
    <dbReference type="NCBI Taxonomy" id="58627"/>
    <lineage>
        <taxon>Eukaryota</taxon>
        <taxon>Fungi</taxon>
        <taxon>Dikarya</taxon>
        <taxon>Ascomycota</taxon>
        <taxon>Saccharomycotina</taxon>
        <taxon>Pichiomycetes</taxon>
        <taxon>Debaryomycetaceae</taxon>
        <taxon>Debaryomyces</taxon>
    </lineage>
</organism>
<dbReference type="GO" id="GO:0000736">
    <property type="term" value="P:double-strand break repair via single-strand annealing, removal of nonhomologous ends"/>
    <property type="evidence" value="ECO:0007669"/>
    <property type="project" value="InterPro"/>
</dbReference>
<evidence type="ECO:0000313" key="2">
    <source>
        <dbReference type="Proteomes" id="UP000054251"/>
    </source>
</evidence>
<dbReference type="GO" id="GO:0070336">
    <property type="term" value="F:flap-structured DNA binding"/>
    <property type="evidence" value="ECO:0007669"/>
    <property type="project" value="InterPro"/>
</dbReference>
<keyword evidence="2" id="KW-1185">Reference proteome</keyword>
<dbReference type="OrthoDB" id="4034365at2759"/>
<gene>
    <name evidence="1" type="ORF">AC631_02858</name>
</gene>
<comment type="caution">
    <text evidence="1">The sequence shown here is derived from an EMBL/GenBank/DDBJ whole genome shotgun (WGS) entry which is preliminary data.</text>
</comment>
<name>A0A0V1PYU7_9ASCO</name>
<dbReference type="Pfam" id="PF11561">
    <property type="entry name" value="Saw1"/>
    <property type="match status" value="1"/>
</dbReference>
<protein>
    <submittedName>
        <fullName evidence="1">Uncharacterized protein</fullName>
    </submittedName>
</protein>
<sequence>MPATTSFIRVTSDKSIPVRIFVNRSKLIENASVISVNEKSIVKLQKINILKLSNGDINSLIGSIRHELVNVLTSKPIGKLIEENILRNNRIVIDINEHEWKCYMNVSVDFLVNLRINIGRLTRDDIEHISKRKGSNFSVSLLVKTSSFSFEDEKKLTKYKIRKSSLVSGFHDGLDLYVYDRPKK</sequence>
<dbReference type="GeneID" id="26839867"/>
<reference evidence="1 2" key="1">
    <citation type="submission" date="2015-11" db="EMBL/GenBank/DDBJ databases">
        <title>The genome of Debaryomyces fabryi.</title>
        <authorList>
            <person name="Tafer H."/>
            <person name="Lopandic K."/>
        </authorList>
    </citation>
    <scope>NUCLEOTIDE SEQUENCE [LARGE SCALE GENOMIC DNA]</scope>
    <source>
        <strain evidence="1 2">CBS 789</strain>
    </source>
</reference>
<dbReference type="Proteomes" id="UP000054251">
    <property type="component" value="Unassembled WGS sequence"/>
</dbReference>